<accession>A0A9D1JAP9</accession>
<evidence type="ECO:0000256" key="1">
    <source>
        <dbReference type="SAM" id="Phobius"/>
    </source>
</evidence>
<proteinExistence type="predicted"/>
<name>A0A9D1JAP9_9FIRM</name>
<reference evidence="2" key="1">
    <citation type="submission" date="2020-10" db="EMBL/GenBank/DDBJ databases">
        <authorList>
            <person name="Gilroy R."/>
        </authorList>
    </citation>
    <scope>NUCLEOTIDE SEQUENCE</scope>
    <source>
        <strain evidence="2">ChiSjej5B23-6657</strain>
    </source>
</reference>
<dbReference type="Pfam" id="PF13347">
    <property type="entry name" value="MFS_2"/>
    <property type="match status" value="1"/>
</dbReference>
<feature type="transmembrane region" description="Helical" evidence="1">
    <location>
        <begin position="120"/>
        <end position="141"/>
    </location>
</feature>
<dbReference type="InterPro" id="IPR036259">
    <property type="entry name" value="MFS_trans_sf"/>
</dbReference>
<feature type="transmembrane region" description="Helical" evidence="1">
    <location>
        <begin position="279"/>
        <end position="296"/>
    </location>
</feature>
<reference evidence="2" key="2">
    <citation type="journal article" date="2021" name="PeerJ">
        <title>Extensive microbial diversity within the chicken gut microbiome revealed by metagenomics and culture.</title>
        <authorList>
            <person name="Gilroy R."/>
            <person name="Ravi A."/>
            <person name="Getino M."/>
            <person name="Pursley I."/>
            <person name="Horton D.L."/>
            <person name="Alikhan N.F."/>
            <person name="Baker D."/>
            <person name="Gharbi K."/>
            <person name="Hall N."/>
            <person name="Watson M."/>
            <person name="Adriaenssens E.M."/>
            <person name="Foster-Nyarko E."/>
            <person name="Jarju S."/>
            <person name="Secka A."/>
            <person name="Antonio M."/>
            <person name="Oren A."/>
            <person name="Chaudhuri R.R."/>
            <person name="La Ragione R."/>
            <person name="Hildebrand F."/>
            <person name="Pallen M.J."/>
        </authorList>
    </citation>
    <scope>NUCLEOTIDE SEQUENCE</scope>
    <source>
        <strain evidence="2">ChiSjej5B23-6657</strain>
    </source>
</reference>
<comment type="caution">
    <text evidence="2">The sequence shown here is derived from an EMBL/GenBank/DDBJ whole genome shotgun (WGS) entry which is preliminary data.</text>
</comment>
<dbReference type="AlphaFoldDB" id="A0A9D1JAP9"/>
<feature type="transmembrane region" description="Helical" evidence="1">
    <location>
        <begin position="197"/>
        <end position="217"/>
    </location>
</feature>
<sequence>LVYDIGTSFNNGNLLYRTMTDDVNERSKLVIGPRLWVMIIGMLGSAMMMVIVAVNSFTGSYKKSYALVATVASLIAAVISVIGWLMVKEKHVVQQDEEEKVKLKDFFELFKVNKAMVVHFCKNIFAGFIWTLLFATPTYYVKWGFCTDLSTGEVDMALLGTYSLIVSMMMLLPLLFGTFLATPLMKLLKSPIRLTRLNLLLQAIGGGVLFVAQILGVLQNTPWLFFLGMFIMALAIGVDFVPQSTVEMEIMDYTIYKTGKDRSALSGVVSKFLEKAQTALSSALVGAILIAIGYNVDSVTGDYAGDIANIPTMLNWFIVVMGLVPCILGIIAFVIYRFYPIDNTVRSDMRKYLEEHNQNME</sequence>
<feature type="transmembrane region" description="Helical" evidence="1">
    <location>
        <begin position="64"/>
        <end position="87"/>
    </location>
</feature>
<feature type="non-terminal residue" evidence="2">
    <location>
        <position position="1"/>
    </location>
</feature>
<organism evidence="2 3">
    <name type="scientific">Candidatus Pullilachnospira gallistercoris</name>
    <dbReference type="NCBI Taxonomy" id="2840911"/>
    <lineage>
        <taxon>Bacteria</taxon>
        <taxon>Bacillati</taxon>
        <taxon>Bacillota</taxon>
        <taxon>Clostridia</taxon>
        <taxon>Lachnospirales</taxon>
        <taxon>Lachnospiraceae</taxon>
        <taxon>Lachnospiraceae incertae sedis</taxon>
        <taxon>Candidatus Pullilachnospira</taxon>
    </lineage>
</organism>
<evidence type="ECO:0000313" key="3">
    <source>
        <dbReference type="Proteomes" id="UP000823912"/>
    </source>
</evidence>
<dbReference type="SUPFAM" id="SSF103473">
    <property type="entry name" value="MFS general substrate transporter"/>
    <property type="match status" value="1"/>
</dbReference>
<feature type="transmembrane region" description="Helical" evidence="1">
    <location>
        <begin position="161"/>
        <end position="185"/>
    </location>
</feature>
<feature type="transmembrane region" description="Helical" evidence="1">
    <location>
        <begin position="316"/>
        <end position="339"/>
    </location>
</feature>
<protein>
    <submittedName>
        <fullName evidence="2">MFS transporter</fullName>
    </submittedName>
</protein>
<evidence type="ECO:0000313" key="2">
    <source>
        <dbReference type="EMBL" id="HIR70533.1"/>
    </source>
</evidence>
<dbReference type="EMBL" id="DVHM01000077">
    <property type="protein sequence ID" value="HIR70533.1"/>
    <property type="molecule type" value="Genomic_DNA"/>
</dbReference>
<keyword evidence="1" id="KW-0472">Membrane</keyword>
<dbReference type="Proteomes" id="UP000823912">
    <property type="component" value="Unassembled WGS sequence"/>
</dbReference>
<dbReference type="Gene3D" id="1.20.1250.20">
    <property type="entry name" value="MFS general substrate transporter like domains"/>
    <property type="match status" value="1"/>
</dbReference>
<gene>
    <name evidence="2" type="ORF">IAA55_04560</name>
</gene>
<feature type="transmembrane region" description="Helical" evidence="1">
    <location>
        <begin position="223"/>
        <end position="241"/>
    </location>
</feature>
<keyword evidence="1" id="KW-0812">Transmembrane</keyword>
<feature type="transmembrane region" description="Helical" evidence="1">
    <location>
        <begin position="35"/>
        <end position="58"/>
    </location>
</feature>
<keyword evidence="1" id="KW-1133">Transmembrane helix</keyword>